<dbReference type="Gene3D" id="2.60.40.10">
    <property type="entry name" value="Immunoglobulins"/>
    <property type="match status" value="2"/>
</dbReference>
<comment type="caution">
    <text evidence="5">The sequence shown here is derived from an EMBL/GenBank/DDBJ whole genome shotgun (WGS) entry which is preliminary data.</text>
</comment>
<sequence>MFRSAALGAVAASTMLVLAMGAAPSAQAAVPALAAVTAPIVNLTSLYSSGDPSAAVVGSADSGAATLRATSSLKNGVAVSVPGATAATSSVIEVVPPSGQLLAPGRYPALSSTAADDAKPRLTVTVGNTSYPVVAGEVDVLDIAANADGTIKRFDIVFRTGDRAPTTVLFGELRLGQPDDTTPVLATRHVEWPQTPVRSTPIVVTERMHNTSSSAVTIGAVAVTAGARADYTISGDQCSNRPLASGASCSLKIGFSPTASGPRVATLSLPVGSSTQTVSLAGTSPLGTNSLVISGRDYVDGGTTHTLGGSAFTVTGMANLSTVGGFSFTPLAPNGADPGTAMARFSTAGGGSAALPVGTYPAASFQASTHPSATAKPYGVTVSGFGRGCGDNTGTLTVRQFVLNPDGSPALVDLSFTQKCASESAVMTGTLQYHNRTDVTPPASVTGVSVSGGTGAATRTATWKASTASDTAFTVSRLVAGTGADATPTSGFALGANTLTSTPLPQLIAGQKYTVVVFAVDTAGNYSSPASLAITG</sequence>
<dbReference type="InterPro" id="IPR003961">
    <property type="entry name" value="FN3_dom"/>
</dbReference>
<dbReference type="Proteomes" id="UP000257080">
    <property type="component" value="Unassembled WGS sequence"/>
</dbReference>
<reference evidence="5 6" key="1">
    <citation type="submission" date="2017-04" db="EMBL/GenBank/DDBJ databases">
        <title>Comparative genome analysis of Subtercola boreus.</title>
        <authorList>
            <person name="Cho Y.-J."/>
            <person name="Cho A."/>
            <person name="Kim O.-S."/>
            <person name="Lee J.-I."/>
        </authorList>
    </citation>
    <scope>NUCLEOTIDE SEQUENCE [LARGE SCALE GENOMIC DNA]</scope>
    <source>
        <strain evidence="5 6">P28004</strain>
    </source>
</reference>
<evidence type="ECO:0000256" key="2">
    <source>
        <dbReference type="ARBA" id="ARBA00023326"/>
    </source>
</evidence>
<dbReference type="InterPro" id="IPR036116">
    <property type="entry name" value="FN3_sf"/>
</dbReference>
<feature type="signal peptide" evidence="3">
    <location>
        <begin position="1"/>
        <end position="28"/>
    </location>
</feature>
<evidence type="ECO:0000313" key="6">
    <source>
        <dbReference type="Proteomes" id="UP000257080"/>
    </source>
</evidence>
<evidence type="ECO:0000259" key="4">
    <source>
        <dbReference type="PROSITE" id="PS50853"/>
    </source>
</evidence>
<evidence type="ECO:0000256" key="1">
    <source>
        <dbReference type="ARBA" id="ARBA00023295"/>
    </source>
</evidence>
<gene>
    <name evidence="5" type="ORF">B7R25_03930</name>
</gene>
<dbReference type="InterPro" id="IPR013783">
    <property type="entry name" value="Ig-like_fold"/>
</dbReference>
<evidence type="ECO:0000313" key="5">
    <source>
        <dbReference type="EMBL" id="RFA28867.1"/>
    </source>
</evidence>
<dbReference type="SUPFAM" id="SSF49265">
    <property type="entry name" value="Fibronectin type III"/>
    <property type="match status" value="1"/>
</dbReference>
<protein>
    <recommendedName>
        <fullName evidence="4">Fibronectin type-III domain-containing protein</fullName>
    </recommendedName>
</protein>
<keyword evidence="1" id="KW-0326">Glycosidase</keyword>
<keyword evidence="2" id="KW-0119">Carbohydrate metabolism</keyword>
<keyword evidence="2" id="KW-0624">Polysaccharide degradation</keyword>
<organism evidence="5 6">
    <name type="scientific">Subtercola boreus</name>
    <dbReference type="NCBI Taxonomy" id="120213"/>
    <lineage>
        <taxon>Bacteria</taxon>
        <taxon>Bacillati</taxon>
        <taxon>Actinomycetota</taxon>
        <taxon>Actinomycetes</taxon>
        <taxon>Micrococcales</taxon>
        <taxon>Microbacteriaceae</taxon>
        <taxon>Subtercola</taxon>
    </lineage>
</organism>
<feature type="domain" description="Fibronectin type-III" evidence="4">
    <location>
        <begin position="441"/>
        <end position="536"/>
    </location>
</feature>
<dbReference type="EMBL" id="NBXE01000008">
    <property type="protein sequence ID" value="RFA28867.1"/>
    <property type="molecule type" value="Genomic_DNA"/>
</dbReference>
<feature type="chain" id="PRO_5017808094" description="Fibronectin type-III domain-containing protein" evidence="3">
    <location>
        <begin position="29"/>
        <end position="536"/>
    </location>
</feature>
<name>A0A3E0WEH8_9MICO</name>
<accession>A0A3E0WEH8</accession>
<dbReference type="GO" id="GO:0016798">
    <property type="term" value="F:hydrolase activity, acting on glycosyl bonds"/>
    <property type="evidence" value="ECO:0007669"/>
    <property type="project" value="UniProtKB-KW"/>
</dbReference>
<evidence type="ECO:0000256" key="3">
    <source>
        <dbReference type="SAM" id="SignalP"/>
    </source>
</evidence>
<keyword evidence="3" id="KW-0732">Signal</keyword>
<keyword evidence="1" id="KW-0378">Hydrolase</keyword>
<proteinExistence type="predicted"/>
<dbReference type="AlphaFoldDB" id="A0A3E0WEH8"/>
<dbReference type="PROSITE" id="PS50853">
    <property type="entry name" value="FN3"/>
    <property type="match status" value="1"/>
</dbReference>
<dbReference type="GO" id="GO:0000272">
    <property type="term" value="P:polysaccharide catabolic process"/>
    <property type="evidence" value="ECO:0007669"/>
    <property type="project" value="UniProtKB-KW"/>
</dbReference>